<dbReference type="Proteomes" id="UP000247409">
    <property type="component" value="Unassembled WGS sequence"/>
</dbReference>
<name>A0A2V3IE64_9FLOR</name>
<sequence>MKITSIVWTLFLFTWFMAFDEFETVSVEQVKTTKDESSTCSTGSLENDCRDERRVFYPLRNSLSGAIRTIGTGVTAQRGTRGTLSFSITVQAVRADELADMDSKFIETLSVADRSTYVLGKQSYSGDLGVPFLRFVGADLRKNVTECDMQVARVTQPNYTAYARVASYILQRSEIKTLRISGSRGITGTSFIPRTVVAYIQVAEVTLLDGTCKRVVSTSADDVIVGTKNEVAVDTGADELIVETIDG</sequence>
<protein>
    <recommendedName>
        <fullName evidence="4">Auto-transporter adhesin head GIN domain-containing protein</fullName>
    </recommendedName>
</protein>
<dbReference type="EMBL" id="NBIV01000303">
    <property type="protein sequence ID" value="PXF40376.1"/>
    <property type="molecule type" value="Genomic_DNA"/>
</dbReference>
<feature type="chain" id="PRO_5016016298" description="Auto-transporter adhesin head GIN domain-containing protein" evidence="1">
    <location>
        <begin position="19"/>
        <end position="247"/>
    </location>
</feature>
<feature type="signal peptide" evidence="1">
    <location>
        <begin position="1"/>
        <end position="18"/>
    </location>
</feature>
<evidence type="ECO:0000256" key="1">
    <source>
        <dbReference type="SAM" id="SignalP"/>
    </source>
</evidence>
<keyword evidence="1" id="KW-0732">Signal</keyword>
<keyword evidence="3" id="KW-1185">Reference proteome</keyword>
<evidence type="ECO:0008006" key="4">
    <source>
        <dbReference type="Google" id="ProtNLM"/>
    </source>
</evidence>
<dbReference type="OrthoDB" id="12023at2759"/>
<evidence type="ECO:0000313" key="3">
    <source>
        <dbReference type="Proteomes" id="UP000247409"/>
    </source>
</evidence>
<evidence type="ECO:0000313" key="2">
    <source>
        <dbReference type="EMBL" id="PXF40376.1"/>
    </source>
</evidence>
<accession>A0A2V3IE64</accession>
<gene>
    <name evidence="2" type="ORF">BWQ96_09907</name>
</gene>
<proteinExistence type="predicted"/>
<dbReference type="AlphaFoldDB" id="A0A2V3IE64"/>
<comment type="caution">
    <text evidence="2">The sequence shown here is derived from an EMBL/GenBank/DDBJ whole genome shotgun (WGS) entry which is preliminary data.</text>
</comment>
<organism evidence="2 3">
    <name type="scientific">Gracilariopsis chorda</name>
    <dbReference type="NCBI Taxonomy" id="448386"/>
    <lineage>
        <taxon>Eukaryota</taxon>
        <taxon>Rhodophyta</taxon>
        <taxon>Florideophyceae</taxon>
        <taxon>Rhodymeniophycidae</taxon>
        <taxon>Gracilariales</taxon>
        <taxon>Gracilariaceae</taxon>
        <taxon>Gracilariopsis</taxon>
    </lineage>
</organism>
<reference evidence="2 3" key="1">
    <citation type="journal article" date="2018" name="Mol. Biol. Evol.">
        <title>Analysis of the draft genome of the red seaweed Gracilariopsis chorda provides insights into genome size evolution in Rhodophyta.</title>
        <authorList>
            <person name="Lee J."/>
            <person name="Yang E.C."/>
            <person name="Graf L."/>
            <person name="Yang J.H."/>
            <person name="Qiu H."/>
            <person name="Zel Zion U."/>
            <person name="Chan C.X."/>
            <person name="Stephens T.G."/>
            <person name="Weber A.P.M."/>
            <person name="Boo G.H."/>
            <person name="Boo S.M."/>
            <person name="Kim K.M."/>
            <person name="Shin Y."/>
            <person name="Jung M."/>
            <person name="Lee S.J."/>
            <person name="Yim H.S."/>
            <person name="Lee J.H."/>
            <person name="Bhattacharya D."/>
            <person name="Yoon H.S."/>
        </authorList>
    </citation>
    <scope>NUCLEOTIDE SEQUENCE [LARGE SCALE GENOMIC DNA]</scope>
    <source>
        <strain evidence="2 3">SKKU-2015</strain>
        <tissue evidence="2">Whole body</tissue>
    </source>
</reference>